<feature type="compositionally biased region" description="Basic residues" evidence="2">
    <location>
        <begin position="733"/>
        <end position="772"/>
    </location>
</feature>
<dbReference type="GO" id="GO:0006397">
    <property type="term" value="P:mRNA processing"/>
    <property type="evidence" value="ECO:0007669"/>
    <property type="project" value="InterPro"/>
</dbReference>
<sequence>MSDYAHYGNPLKELDLDEAPKKFKDDTVRDERGRRRFHGAFTGGFSAGYFNSVDTKEGWAPSQFISSRSNRASRSGQQPQDYMDNEDLGDLGFAPQRLQLQDGARKATGEIQSTSSHAGFGSQRELLATPLKRILKGDRDSIGVLILRSMGWRDGKGIGPKVCLKSGLGPQLPSALAETGVAPDDIEFAEIQGTDKVWGLGYTPATRLDLFGEKIDRERLTQTTAKVGGRRLGIRGQAFGVGAFEEDDEDIYAKDDMTQYAFEEVDHGRGDRTKTPRHPMIEPKRKQTLGGLIDGFLAVEIHAGPSQHGASSIVIPPDWKPKPILDESQTKLLEMSREQKVAALFQGLPEGSVFNFLSEDARAKIEATKKAMIERKKVSDESARTSVAATEEPAPAGNKGTTEEQQDPKTLGAVDISALRPFARDPNKQERFERFIAFAEKGHREMLVSIQPPHFSAWEAALEKKDFEAALAIVRPKLGLTSRFERRGGDNPHASLPTGLASASDIPAATIVPVDQKTIGPPIKPLKDFGSQTHSQFVWHPASVLCKRFNVPDPFPGQEFVGIPASSLLLDQAVSDPDEERDDSLKAVAGRDKPSASQGDDFTRNTTPTSVTRINIDVPPLEPESEKTPPTMDIFKMIFSDDDEEESEEKQDAETDEKITEPSEVVPSTADNERKNTGIFANIDLSLLNKRPPPKPIAKAAEAKATEQEDTLVPMGPKPPPILAVESEIVHRFPSKKVKKKHKSKEKKRKKDLKSKKSKLKKRKKKSKHKKRERDDSSTESSEGESTDSEGSPAGKKRRKKNKKEKRKLGARYSSSEDSIDCADEGRLEERSKKKLVSKIGEFPTKSSNRASHVYNYTLSYRIIDKAKLTDCISRSRLKNFRPSP</sequence>
<feature type="compositionally biased region" description="Basic and acidic residues" evidence="2">
    <location>
        <begin position="583"/>
        <end position="594"/>
    </location>
</feature>
<dbReference type="AlphaFoldDB" id="A0AAJ7SG60"/>
<feature type="region of interest" description="Disordered" evidence="2">
    <location>
        <begin position="1"/>
        <end position="31"/>
    </location>
</feature>
<comment type="similarity">
    <text evidence="1">Belongs to the GPATCH1 family.</text>
</comment>
<evidence type="ECO:0000259" key="3">
    <source>
        <dbReference type="PROSITE" id="PS50174"/>
    </source>
</evidence>
<accession>A0AAJ7SG60</accession>
<keyword evidence="4" id="KW-1185">Reference proteome</keyword>
<feature type="compositionally biased region" description="Basic and acidic residues" evidence="2">
    <location>
        <begin position="12"/>
        <end position="31"/>
    </location>
</feature>
<gene>
    <name evidence="5" type="primary">LOC100902270</name>
</gene>
<protein>
    <submittedName>
        <fullName evidence="5">G patch domain-containing protein 1</fullName>
    </submittedName>
</protein>
<dbReference type="GO" id="GO:0003723">
    <property type="term" value="F:RNA binding"/>
    <property type="evidence" value="ECO:0007669"/>
    <property type="project" value="TreeGrafter"/>
</dbReference>
<dbReference type="GO" id="GO:0005634">
    <property type="term" value="C:nucleus"/>
    <property type="evidence" value="ECO:0007669"/>
    <property type="project" value="TreeGrafter"/>
</dbReference>
<feature type="compositionally biased region" description="Polar residues" evidence="2">
    <location>
        <begin position="595"/>
        <end position="613"/>
    </location>
</feature>
<evidence type="ECO:0000256" key="2">
    <source>
        <dbReference type="SAM" id="MobiDB-lite"/>
    </source>
</evidence>
<feature type="compositionally biased region" description="Acidic residues" evidence="2">
    <location>
        <begin position="640"/>
        <end position="649"/>
    </location>
</feature>
<dbReference type="Proteomes" id="UP000694867">
    <property type="component" value="Unplaced"/>
</dbReference>
<name>A0AAJ7SG60_9ACAR</name>
<evidence type="ECO:0000313" key="5">
    <source>
        <dbReference type="RefSeq" id="XP_028967318.1"/>
    </source>
</evidence>
<dbReference type="KEGG" id="goe:100902270"/>
<feature type="compositionally biased region" description="Basic and acidic residues" evidence="2">
    <location>
        <begin position="650"/>
        <end position="661"/>
    </location>
</feature>
<dbReference type="PANTHER" id="PTHR13384">
    <property type="entry name" value="G PATCH DOMAIN-CONTAINING PROTEIN 1"/>
    <property type="match status" value="1"/>
</dbReference>
<feature type="compositionally biased region" description="Basic residues" evidence="2">
    <location>
        <begin position="795"/>
        <end position="810"/>
    </location>
</feature>
<dbReference type="GeneID" id="100902270"/>
<dbReference type="InterPro" id="IPR000467">
    <property type="entry name" value="G_patch_dom"/>
</dbReference>
<feature type="region of interest" description="Disordered" evidence="2">
    <location>
        <begin position="375"/>
        <end position="413"/>
    </location>
</feature>
<dbReference type="Pfam" id="PF26093">
    <property type="entry name" value="HTH_TGH"/>
    <property type="match status" value="1"/>
</dbReference>
<dbReference type="Pfam" id="PF07713">
    <property type="entry name" value="DUF1604"/>
    <property type="match status" value="1"/>
</dbReference>
<dbReference type="RefSeq" id="XP_028967318.1">
    <property type="nucleotide sequence ID" value="XM_029111485.1"/>
</dbReference>
<dbReference type="PANTHER" id="PTHR13384:SF19">
    <property type="entry name" value="G PATCH DOMAIN-CONTAINING PROTEIN 1"/>
    <property type="match status" value="1"/>
</dbReference>
<feature type="domain" description="G-patch" evidence="3">
    <location>
        <begin position="139"/>
        <end position="159"/>
    </location>
</feature>
<evidence type="ECO:0000313" key="4">
    <source>
        <dbReference type="Proteomes" id="UP000694867"/>
    </source>
</evidence>
<proteinExistence type="inferred from homology"/>
<dbReference type="InterPro" id="IPR011666">
    <property type="entry name" value="DUF1604"/>
</dbReference>
<dbReference type="PROSITE" id="PS50174">
    <property type="entry name" value="G_PATCH"/>
    <property type="match status" value="1"/>
</dbReference>
<evidence type="ECO:0000256" key="1">
    <source>
        <dbReference type="ARBA" id="ARBA00008600"/>
    </source>
</evidence>
<organism evidence="4 5">
    <name type="scientific">Galendromus occidentalis</name>
    <name type="common">western predatory mite</name>
    <dbReference type="NCBI Taxonomy" id="34638"/>
    <lineage>
        <taxon>Eukaryota</taxon>
        <taxon>Metazoa</taxon>
        <taxon>Ecdysozoa</taxon>
        <taxon>Arthropoda</taxon>
        <taxon>Chelicerata</taxon>
        <taxon>Arachnida</taxon>
        <taxon>Acari</taxon>
        <taxon>Parasitiformes</taxon>
        <taxon>Mesostigmata</taxon>
        <taxon>Gamasina</taxon>
        <taxon>Phytoseioidea</taxon>
        <taxon>Phytoseiidae</taxon>
        <taxon>Typhlodrominae</taxon>
        <taxon>Galendromus</taxon>
    </lineage>
</organism>
<reference evidence="5" key="1">
    <citation type="submission" date="2025-08" db="UniProtKB">
        <authorList>
            <consortium name="RefSeq"/>
        </authorList>
    </citation>
    <scope>IDENTIFICATION</scope>
</reference>
<feature type="region of interest" description="Disordered" evidence="2">
    <location>
        <begin position="573"/>
        <end position="828"/>
    </location>
</feature>